<keyword evidence="2" id="KW-0472">Membrane</keyword>
<feature type="region of interest" description="Disordered" evidence="1">
    <location>
        <begin position="62"/>
        <end position="140"/>
    </location>
</feature>
<evidence type="ECO:0008006" key="5">
    <source>
        <dbReference type="Google" id="ProtNLM"/>
    </source>
</evidence>
<reference evidence="4" key="1">
    <citation type="journal article" date="2019" name="Int. J. Syst. Evol. Microbiol.">
        <title>The Global Catalogue of Microorganisms (GCM) 10K type strain sequencing project: providing services to taxonomists for standard genome sequencing and annotation.</title>
        <authorList>
            <consortium name="The Broad Institute Genomics Platform"/>
            <consortium name="The Broad Institute Genome Sequencing Center for Infectious Disease"/>
            <person name="Wu L."/>
            <person name="Ma J."/>
        </authorList>
    </citation>
    <scope>NUCLEOTIDE SEQUENCE [LARGE SCALE GENOMIC DNA]</scope>
    <source>
        <strain evidence="4">JCM 10696</strain>
    </source>
</reference>
<accession>A0ABP4C664</accession>
<evidence type="ECO:0000313" key="4">
    <source>
        <dbReference type="Proteomes" id="UP001500665"/>
    </source>
</evidence>
<comment type="caution">
    <text evidence="3">The sequence shown here is derived from an EMBL/GenBank/DDBJ whole genome shotgun (WGS) entry which is preliminary data.</text>
</comment>
<name>A0ABP4C664_9ACTN</name>
<feature type="compositionally biased region" description="Gly residues" evidence="1">
    <location>
        <begin position="95"/>
        <end position="109"/>
    </location>
</feature>
<dbReference type="Proteomes" id="UP001500665">
    <property type="component" value="Unassembled WGS sequence"/>
</dbReference>
<evidence type="ECO:0000256" key="1">
    <source>
        <dbReference type="SAM" id="MobiDB-lite"/>
    </source>
</evidence>
<proteinExistence type="predicted"/>
<feature type="transmembrane region" description="Helical" evidence="2">
    <location>
        <begin position="37"/>
        <end position="58"/>
    </location>
</feature>
<feature type="region of interest" description="Disordered" evidence="1">
    <location>
        <begin position="1"/>
        <end position="21"/>
    </location>
</feature>
<evidence type="ECO:0000256" key="2">
    <source>
        <dbReference type="SAM" id="Phobius"/>
    </source>
</evidence>
<protein>
    <recommendedName>
        <fullName evidence="5">DUF5666 domain-containing protein</fullName>
    </recommendedName>
</protein>
<dbReference type="EMBL" id="BAAAHH010000024">
    <property type="protein sequence ID" value="GAA0960763.1"/>
    <property type="molecule type" value="Genomic_DNA"/>
</dbReference>
<keyword evidence="2" id="KW-1133">Transmembrane helix</keyword>
<evidence type="ECO:0000313" key="3">
    <source>
        <dbReference type="EMBL" id="GAA0960763.1"/>
    </source>
</evidence>
<gene>
    <name evidence="3" type="ORF">GCM10009550_52380</name>
</gene>
<feature type="compositionally biased region" description="Polar residues" evidence="1">
    <location>
        <begin position="71"/>
        <end position="84"/>
    </location>
</feature>
<organism evidence="3 4">
    <name type="scientific">Actinocorallia libanotica</name>
    <dbReference type="NCBI Taxonomy" id="46162"/>
    <lineage>
        <taxon>Bacteria</taxon>
        <taxon>Bacillati</taxon>
        <taxon>Actinomycetota</taxon>
        <taxon>Actinomycetes</taxon>
        <taxon>Streptosporangiales</taxon>
        <taxon>Thermomonosporaceae</taxon>
        <taxon>Actinocorallia</taxon>
    </lineage>
</organism>
<keyword evidence="4" id="KW-1185">Reference proteome</keyword>
<keyword evidence="2" id="KW-0812">Transmembrane</keyword>
<sequence>MLPAMPEPTNPREVLDEPPFEGTLEEALAARPPRAKIPLVTLCLGAGVVAVAGFIGGVHADRQWGGDGGDASTTAPGRPGSSTRGGFPGAPGRQDQGGGLPGSPGGRQPGGQDQDGRFPGGRATTGTVSEVSGATVEVRTSDGRTVEVKVGDGTRVTTTREGSVEDIQPGAAVTVRGDRITVTPAP</sequence>